<dbReference type="OrthoDB" id="10654137at2759"/>
<feature type="coiled-coil region" evidence="1">
    <location>
        <begin position="448"/>
        <end position="482"/>
    </location>
</feature>
<dbReference type="EMBL" id="VCHE01000004">
    <property type="protein sequence ID" value="KAB2580233.1"/>
    <property type="molecule type" value="Genomic_DNA"/>
</dbReference>
<keyword evidence="1" id="KW-0175">Coiled coil</keyword>
<evidence type="ECO:0000313" key="3">
    <source>
        <dbReference type="EMBL" id="KAB2580233.1"/>
    </source>
</evidence>
<name>A0A5N5DR44_9PEZI</name>
<comment type="caution">
    <text evidence="3">The sequence shown here is derived from an EMBL/GenBank/DDBJ whole genome shotgun (WGS) entry which is preliminary data.</text>
</comment>
<feature type="region of interest" description="Disordered" evidence="2">
    <location>
        <begin position="123"/>
        <end position="374"/>
    </location>
</feature>
<accession>A0A5N5DR44</accession>
<feature type="compositionally biased region" description="Basic and acidic residues" evidence="2">
    <location>
        <begin position="186"/>
        <end position="227"/>
    </location>
</feature>
<feature type="compositionally biased region" description="Low complexity" evidence="2">
    <location>
        <begin position="278"/>
        <end position="287"/>
    </location>
</feature>
<keyword evidence="4" id="KW-1185">Reference proteome</keyword>
<feature type="compositionally biased region" description="Basic residues" evidence="2">
    <location>
        <begin position="1"/>
        <end position="25"/>
    </location>
</feature>
<reference evidence="3 4" key="1">
    <citation type="journal article" date="2019" name="Sci. Rep.">
        <title>A multi-omics analysis of the grapevine pathogen Lasiodiplodia theobromae reveals that temperature affects the expression of virulence- and pathogenicity-related genes.</title>
        <authorList>
            <person name="Felix C."/>
            <person name="Meneses R."/>
            <person name="Goncalves M.F.M."/>
            <person name="Tilleman L."/>
            <person name="Duarte A.S."/>
            <person name="Jorrin-Novo J.V."/>
            <person name="Van de Peer Y."/>
            <person name="Deforce D."/>
            <person name="Van Nieuwerburgh F."/>
            <person name="Esteves A.C."/>
            <person name="Alves A."/>
        </authorList>
    </citation>
    <scope>NUCLEOTIDE SEQUENCE [LARGE SCALE GENOMIC DNA]</scope>
    <source>
        <strain evidence="3 4">LA-SOL3</strain>
    </source>
</reference>
<protein>
    <submittedName>
        <fullName evidence="3">Uncharacterized protein</fullName>
    </submittedName>
</protein>
<gene>
    <name evidence="3" type="ORF">DBV05_g1152</name>
</gene>
<feature type="compositionally biased region" description="Basic and acidic residues" evidence="2">
    <location>
        <begin position="155"/>
        <end position="176"/>
    </location>
</feature>
<evidence type="ECO:0000256" key="2">
    <source>
        <dbReference type="SAM" id="MobiDB-lite"/>
    </source>
</evidence>
<feature type="compositionally biased region" description="Basic and acidic residues" evidence="2">
    <location>
        <begin position="126"/>
        <end position="148"/>
    </location>
</feature>
<organism evidence="3 4">
    <name type="scientific">Lasiodiplodia theobromae</name>
    <dbReference type="NCBI Taxonomy" id="45133"/>
    <lineage>
        <taxon>Eukaryota</taxon>
        <taxon>Fungi</taxon>
        <taxon>Dikarya</taxon>
        <taxon>Ascomycota</taxon>
        <taxon>Pezizomycotina</taxon>
        <taxon>Dothideomycetes</taxon>
        <taxon>Dothideomycetes incertae sedis</taxon>
        <taxon>Botryosphaeriales</taxon>
        <taxon>Botryosphaeriaceae</taxon>
        <taxon>Lasiodiplodia</taxon>
    </lineage>
</organism>
<sequence>MTYHGKYQHHRPKHQHYQHYHKPARPRSPSPPPGMSSSQAIAILSDLWGSDSAAWKPADCGFGSHPLSWPPRMLTALADLARAAGHGARKRDSALRLVEDLVASEQRRDGRLCKATPEHVNQAAEILDREAAEAKERRRASASDDRRDARRHSTAGREDYVDHRRYSREDERERDAGVGFSFRGAAEQKRVSSRDDTFYGDVDRGFSRDMRSRESPKPRESHYKSERVYASYEQSTKQEQRVAPEPDQPRYTKPSSDTQEQFAKEDQGSVPKPLQSNTTNTTAVTADETAKLHPQRAKRLLEGDDTDADETNKKFKLTDANMIPPFKASQPSTSQPVPAETSKPHTAIPTQANSSKDIANKNNAATQTDEDDNKNKDLIAKLEAKLATLQAKIATQTEQLAEERATQSELTAAMERVKLDLDLTDAARAATEADAGKWRAFGPGMRAIMRENKRLAKVEMQKEKLEREAAGLRVGMRVAQQKCVEAEARAEACDVDAEEVRVVRGDEELKMVNAVLRRENEALRGKLDELGVPVGRAHEKAEKPAG</sequence>
<feature type="compositionally biased region" description="Polar residues" evidence="2">
    <location>
        <begin position="348"/>
        <end position="367"/>
    </location>
</feature>
<dbReference type="AlphaFoldDB" id="A0A5N5DR44"/>
<feature type="compositionally biased region" description="Basic and acidic residues" evidence="2">
    <location>
        <begin position="236"/>
        <end position="250"/>
    </location>
</feature>
<evidence type="ECO:0000256" key="1">
    <source>
        <dbReference type="SAM" id="Coils"/>
    </source>
</evidence>
<feature type="coiled-coil region" evidence="1">
    <location>
        <begin position="379"/>
        <end position="406"/>
    </location>
</feature>
<evidence type="ECO:0000313" key="4">
    <source>
        <dbReference type="Proteomes" id="UP000325902"/>
    </source>
</evidence>
<proteinExistence type="predicted"/>
<feature type="region of interest" description="Disordered" evidence="2">
    <location>
        <begin position="1"/>
        <end position="37"/>
    </location>
</feature>
<dbReference type="Proteomes" id="UP000325902">
    <property type="component" value="Unassembled WGS sequence"/>
</dbReference>